<sequence length="388" mass="44993">MQTLEQQQEKPDDRIRSAPKISYPEEIIEEIFSRLPVKSILRFRSLSKSWLSIISGPPFTKLQINRATRTALFISVRDRGNGYRHLFSGSLDGGSVTHLMKIDTPYVDQNTEAEHSNGLVCFSYGDLFYDNHITLVLNPSTHKFFELPHPVVSDDNYIMCNFFGFDESRNEHKILNISQTFESDAIEIMIFSLSNYLWRKIDVDRPVNISRIDTGISVCVNSTIHLMLEDPLEILAFDLRTDKFSIVKIPLISGLQDRYRWIRLIKTNGLLGIVCHDLVEEGNKMHIWILQDYEKRVWVRETIRFPGSWKKMGRPFPWDSGNTDKIFFSPSVLSEDLFEVPVYDMKSRCFKSIQLNLDHQFARPGAVELEEIKCYVESLIPLQNDTCI</sequence>
<evidence type="ECO:0000313" key="2">
    <source>
        <dbReference type="EMBL" id="KAF5805820.1"/>
    </source>
</evidence>
<dbReference type="InterPro" id="IPR017451">
    <property type="entry name" value="F-box-assoc_interact_dom"/>
</dbReference>
<gene>
    <name evidence="2" type="ORF">HanXRQr2_Chr05g0213961</name>
</gene>
<protein>
    <submittedName>
        <fullName evidence="2">F-box domain-containing protein</fullName>
    </submittedName>
</protein>
<dbReference type="Pfam" id="PF00646">
    <property type="entry name" value="F-box"/>
    <property type="match status" value="1"/>
</dbReference>
<dbReference type="OrthoDB" id="1028281at2759"/>
<dbReference type="InterPro" id="IPR036047">
    <property type="entry name" value="F-box-like_dom_sf"/>
</dbReference>
<dbReference type="InterPro" id="IPR001810">
    <property type="entry name" value="F-box_dom"/>
</dbReference>
<dbReference type="CDD" id="cd22157">
    <property type="entry name" value="F-box_AtFBW1-like"/>
    <property type="match status" value="1"/>
</dbReference>
<dbReference type="Proteomes" id="UP000215914">
    <property type="component" value="Unassembled WGS sequence"/>
</dbReference>
<dbReference type="Gramene" id="mRNA:HanXRQr2_Chr05g0213961">
    <property type="protein sequence ID" value="CDS:HanXRQr2_Chr05g0213961.1"/>
    <property type="gene ID" value="HanXRQr2_Chr05g0213961"/>
</dbReference>
<organism evidence="2 3">
    <name type="scientific">Helianthus annuus</name>
    <name type="common">Common sunflower</name>
    <dbReference type="NCBI Taxonomy" id="4232"/>
    <lineage>
        <taxon>Eukaryota</taxon>
        <taxon>Viridiplantae</taxon>
        <taxon>Streptophyta</taxon>
        <taxon>Embryophyta</taxon>
        <taxon>Tracheophyta</taxon>
        <taxon>Spermatophyta</taxon>
        <taxon>Magnoliopsida</taxon>
        <taxon>eudicotyledons</taxon>
        <taxon>Gunneridae</taxon>
        <taxon>Pentapetalae</taxon>
        <taxon>asterids</taxon>
        <taxon>campanulids</taxon>
        <taxon>Asterales</taxon>
        <taxon>Asteraceae</taxon>
        <taxon>Asteroideae</taxon>
        <taxon>Heliantheae alliance</taxon>
        <taxon>Heliantheae</taxon>
        <taxon>Helianthus</taxon>
    </lineage>
</organism>
<reference evidence="2" key="1">
    <citation type="journal article" date="2017" name="Nature">
        <title>The sunflower genome provides insights into oil metabolism, flowering and Asterid evolution.</title>
        <authorList>
            <person name="Badouin H."/>
            <person name="Gouzy J."/>
            <person name="Grassa C.J."/>
            <person name="Murat F."/>
            <person name="Staton S.E."/>
            <person name="Cottret L."/>
            <person name="Lelandais-Briere C."/>
            <person name="Owens G.L."/>
            <person name="Carrere S."/>
            <person name="Mayjonade B."/>
            <person name="Legrand L."/>
            <person name="Gill N."/>
            <person name="Kane N.C."/>
            <person name="Bowers J.E."/>
            <person name="Hubner S."/>
            <person name="Bellec A."/>
            <person name="Berard A."/>
            <person name="Berges H."/>
            <person name="Blanchet N."/>
            <person name="Boniface M.C."/>
            <person name="Brunel D."/>
            <person name="Catrice O."/>
            <person name="Chaidir N."/>
            <person name="Claudel C."/>
            <person name="Donnadieu C."/>
            <person name="Faraut T."/>
            <person name="Fievet G."/>
            <person name="Helmstetter N."/>
            <person name="King M."/>
            <person name="Knapp S.J."/>
            <person name="Lai Z."/>
            <person name="Le Paslier M.C."/>
            <person name="Lippi Y."/>
            <person name="Lorenzon L."/>
            <person name="Mandel J.R."/>
            <person name="Marage G."/>
            <person name="Marchand G."/>
            <person name="Marquand E."/>
            <person name="Bret-Mestries E."/>
            <person name="Morien E."/>
            <person name="Nambeesan S."/>
            <person name="Nguyen T."/>
            <person name="Pegot-Espagnet P."/>
            <person name="Pouilly N."/>
            <person name="Raftis F."/>
            <person name="Sallet E."/>
            <person name="Schiex T."/>
            <person name="Thomas J."/>
            <person name="Vandecasteele C."/>
            <person name="Vares D."/>
            <person name="Vear F."/>
            <person name="Vautrin S."/>
            <person name="Crespi M."/>
            <person name="Mangin B."/>
            <person name="Burke J.M."/>
            <person name="Salse J."/>
            <person name="Munos S."/>
            <person name="Vincourt P."/>
            <person name="Rieseberg L.H."/>
            <person name="Langlade N.B."/>
        </authorList>
    </citation>
    <scope>NUCLEOTIDE SEQUENCE</scope>
    <source>
        <tissue evidence="2">Leaves</tissue>
    </source>
</reference>
<dbReference type="SUPFAM" id="SSF81383">
    <property type="entry name" value="F-box domain"/>
    <property type="match status" value="1"/>
</dbReference>
<dbReference type="InterPro" id="IPR013187">
    <property type="entry name" value="F-box-assoc_dom_typ3"/>
</dbReference>
<evidence type="ECO:0000313" key="3">
    <source>
        <dbReference type="Proteomes" id="UP000215914"/>
    </source>
</evidence>
<dbReference type="Gene3D" id="1.20.1280.50">
    <property type="match status" value="1"/>
</dbReference>
<keyword evidence="3" id="KW-1185">Reference proteome</keyword>
<feature type="domain" description="F-box" evidence="1">
    <location>
        <begin position="17"/>
        <end position="62"/>
    </location>
</feature>
<dbReference type="PANTHER" id="PTHR31111:SF125">
    <property type="entry name" value="F-BOX PROTEIN CPR30-LIKE"/>
    <property type="match status" value="1"/>
</dbReference>
<dbReference type="SMART" id="SM00256">
    <property type="entry name" value="FBOX"/>
    <property type="match status" value="1"/>
</dbReference>
<dbReference type="EMBL" id="MNCJ02000320">
    <property type="protein sequence ID" value="KAF5805820.1"/>
    <property type="molecule type" value="Genomic_DNA"/>
</dbReference>
<reference evidence="2" key="2">
    <citation type="submission" date="2020-06" db="EMBL/GenBank/DDBJ databases">
        <title>Helianthus annuus Genome sequencing and assembly Release 2.</title>
        <authorList>
            <person name="Gouzy J."/>
            <person name="Langlade N."/>
            <person name="Munos S."/>
        </authorList>
    </citation>
    <scope>NUCLEOTIDE SEQUENCE</scope>
    <source>
        <tissue evidence="2">Leaves</tissue>
    </source>
</reference>
<accession>A0A9K3NN17</accession>
<dbReference type="PANTHER" id="PTHR31111">
    <property type="entry name" value="BNAA05G37150D PROTEIN-RELATED"/>
    <property type="match status" value="1"/>
</dbReference>
<name>A0A9K3NN17_HELAN</name>
<evidence type="ECO:0000259" key="1">
    <source>
        <dbReference type="PROSITE" id="PS50181"/>
    </source>
</evidence>
<dbReference type="NCBIfam" id="TIGR01640">
    <property type="entry name" value="F_box_assoc_1"/>
    <property type="match status" value="1"/>
</dbReference>
<proteinExistence type="predicted"/>
<comment type="caution">
    <text evidence="2">The sequence shown here is derived from an EMBL/GenBank/DDBJ whole genome shotgun (WGS) entry which is preliminary data.</text>
</comment>
<dbReference type="AlphaFoldDB" id="A0A9K3NN17"/>
<dbReference type="Pfam" id="PF08268">
    <property type="entry name" value="FBA_3"/>
    <property type="match status" value="1"/>
</dbReference>
<dbReference type="PROSITE" id="PS50181">
    <property type="entry name" value="FBOX"/>
    <property type="match status" value="1"/>
</dbReference>